<keyword evidence="1 3" id="KW-0963">Cytoplasm</keyword>
<dbReference type="HAMAP" id="MF_00088">
    <property type="entry name" value="KhpA"/>
    <property type="match status" value="1"/>
</dbReference>
<gene>
    <name evidence="3" type="primary">khpA</name>
    <name evidence="4" type="ORF">A2722_04135</name>
</gene>
<proteinExistence type="inferred from homology"/>
<dbReference type="PANTHER" id="PTHR34654">
    <property type="entry name" value="UPF0109 PROTEIN SCO5592"/>
    <property type="match status" value="1"/>
</dbReference>
<dbReference type="GO" id="GO:0009252">
    <property type="term" value="P:peptidoglycan biosynthetic process"/>
    <property type="evidence" value="ECO:0007669"/>
    <property type="project" value="UniProtKB-UniRule"/>
</dbReference>
<dbReference type="CDD" id="cd22533">
    <property type="entry name" value="KH-II_YlqC-like"/>
    <property type="match status" value="1"/>
</dbReference>
<dbReference type="InterPro" id="IPR020627">
    <property type="entry name" value="KhpA"/>
</dbReference>
<accession>A0A1F5PFF4</accession>
<dbReference type="Pfam" id="PF13083">
    <property type="entry name" value="KH_KhpA-B"/>
    <property type="match status" value="1"/>
</dbReference>
<organism evidence="4 5">
    <name type="scientific">Candidatus Doudnabacteria bacterium RIFCSPHIGHO2_01_FULL_50_11</name>
    <dbReference type="NCBI Taxonomy" id="1817828"/>
    <lineage>
        <taxon>Bacteria</taxon>
        <taxon>Candidatus Doudnaibacteriota</taxon>
    </lineage>
</organism>
<protein>
    <recommendedName>
        <fullName evidence="3">RNA-binding protein KhpA</fullName>
    </recommendedName>
    <alternativeName>
        <fullName evidence="3">KH-domain protein A</fullName>
    </alternativeName>
</protein>
<reference evidence="4 5" key="1">
    <citation type="journal article" date="2016" name="Nat. Commun.">
        <title>Thousands of microbial genomes shed light on interconnected biogeochemical processes in an aquifer system.</title>
        <authorList>
            <person name="Anantharaman K."/>
            <person name="Brown C.T."/>
            <person name="Hug L.A."/>
            <person name="Sharon I."/>
            <person name="Castelle C.J."/>
            <person name="Probst A.J."/>
            <person name="Thomas B.C."/>
            <person name="Singh A."/>
            <person name="Wilkins M.J."/>
            <person name="Karaoz U."/>
            <person name="Brodie E.L."/>
            <person name="Williams K.H."/>
            <person name="Hubbard S.S."/>
            <person name="Banfield J.F."/>
        </authorList>
    </citation>
    <scope>NUCLEOTIDE SEQUENCE [LARGE SCALE GENOMIC DNA]</scope>
</reference>
<dbReference type="InterPro" id="IPR015946">
    <property type="entry name" value="KH_dom-like_a/b"/>
</dbReference>
<comment type="subcellular location">
    <subcellularLocation>
        <location evidence="3">Cytoplasm</location>
    </subcellularLocation>
</comment>
<dbReference type="GO" id="GO:0003723">
    <property type="term" value="F:RNA binding"/>
    <property type="evidence" value="ECO:0007669"/>
    <property type="project" value="UniProtKB-UniRule"/>
</dbReference>
<evidence type="ECO:0000256" key="1">
    <source>
        <dbReference type="ARBA" id="ARBA00022490"/>
    </source>
</evidence>
<comment type="similarity">
    <text evidence="3">Belongs to the KhpA RNA-binding protein family.</text>
</comment>
<dbReference type="STRING" id="1817828.A2722_04135"/>
<dbReference type="SUPFAM" id="SSF54814">
    <property type="entry name" value="Prokaryotic type KH domain (KH-domain type II)"/>
    <property type="match status" value="1"/>
</dbReference>
<keyword evidence="2 3" id="KW-0694">RNA-binding</keyword>
<dbReference type="Gene3D" id="3.30.300.20">
    <property type="match status" value="1"/>
</dbReference>
<sequence>MDAKELLEALVRALVDIPEEAHVTERVGRESSLFEVCAHPDDVGKVIGAQGRTIRSVRIIFAAIAAKNRHRYIIDVISPPHPVTS</sequence>
<evidence type="ECO:0000256" key="2">
    <source>
        <dbReference type="ARBA" id="ARBA00022884"/>
    </source>
</evidence>
<dbReference type="AlphaFoldDB" id="A0A1F5PFF4"/>
<keyword evidence="3" id="KW-0961">Cell wall biogenesis/degradation</keyword>
<dbReference type="Proteomes" id="UP000178377">
    <property type="component" value="Unassembled WGS sequence"/>
</dbReference>
<comment type="caution">
    <text evidence="4">The sequence shown here is derived from an EMBL/GenBank/DDBJ whole genome shotgun (WGS) entry which is preliminary data.</text>
</comment>
<evidence type="ECO:0000313" key="5">
    <source>
        <dbReference type="Proteomes" id="UP000178377"/>
    </source>
</evidence>
<dbReference type="GO" id="GO:0008360">
    <property type="term" value="P:regulation of cell shape"/>
    <property type="evidence" value="ECO:0007669"/>
    <property type="project" value="UniProtKB-KW"/>
</dbReference>
<name>A0A1F5PFF4_9BACT</name>
<comment type="function">
    <text evidence="3">A probable RNA chaperone. Forms a complex with KhpB which binds to cellular RNA and controls its expression. Plays a role in peptidoglycan (PG) homeostasis and cell length regulation.</text>
</comment>
<keyword evidence="3" id="KW-0133">Cell shape</keyword>
<dbReference type="InterPro" id="IPR009019">
    <property type="entry name" value="KH_sf_prok-type"/>
</dbReference>
<dbReference type="GO" id="GO:0071555">
    <property type="term" value="P:cell wall organization"/>
    <property type="evidence" value="ECO:0007669"/>
    <property type="project" value="UniProtKB-KW"/>
</dbReference>
<evidence type="ECO:0000313" key="4">
    <source>
        <dbReference type="EMBL" id="OGE88618.1"/>
    </source>
</evidence>
<keyword evidence="3" id="KW-0143">Chaperone</keyword>
<evidence type="ECO:0000256" key="3">
    <source>
        <dbReference type="HAMAP-Rule" id="MF_00088"/>
    </source>
</evidence>
<dbReference type="PANTHER" id="PTHR34654:SF1">
    <property type="entry name" value="RNA-BINDING PROTEIN KHPA"/>
    <property type="match status" value="1"/>
</dbReference>
<dbReference type="GO" id="GO:0005737">
    <property type="term" value="C:cytoplasm"/>
    <property type="evidence" value="ECO:0007669"/>
    <property type="project" value="UniProtKB-SubCell"/>
</dbReference>
<dbReference type="EMBL" id="MFEO01000031">
    <property type="protein sequence ID" value="OGE88618.1"/>
    <property type="molecule type" value="Genomic_DNA"/>
</dbReference>
<comment type="subunit">
    <text evidence="3">Forms a complex with KhpB.</text>
</comment>